<keyword evidence="3" id="KW-1185">Reference proteome</keyword>
<dbReference type="Proteomes" id="UP000256257">
    <property type="component" value="Unassembled WGS sequence"/>
</dbReference>
<evidence type="ECO:0000313" key="3">
    <source>
        <dbReference type="Proteomes" id="UP000256257"/>
    </source>
</evidence>
<feature type="region of interest" description="Disordered" evidence="1">
    <location>
        <begin position="149"/>
        <end position="173"/>
    </location>
</feature>
<proteinExistence type="predicted"/>
<dbReference type="OrthoDB" id="1255371at2"/>
<sequence length="173" mass="19650">MIPFSGFSQWTPTNLGARKVKESQEKLEFAALYVLNADQLRQSLKNAPLRFSSEKGTFISLPTASGRLEHFQVWESSNMAPQLQAKYPDIRSYVGTGVEDPTAYLKFSISPVGFSSMITRSGISEFIEPYTEDRTVYAVFDSNARRGQDKVPFEKSNLNEPQEKPVKKKRRCR</sequence>
<name>A0A3D9B264_9FLAO</name>
<protein>
    <submittedName>
        <fullName evidence="2">Uncharacterized protein</fullName>
    </submittedName>
</protein>
<dbReference type="EMBL" id="QNVV01000007">
    <property type="protein sequence ID" value="REC47714.1"/>
    <property type="molecule type" value="Genomic_DNA"/>
</dbReference>
<comment type="caution">
    <text evidence="2">The sequence shown here is derived from an EMBL/GenBank/DDBJ whole genome shotgun (WGS) entry which is preliminary data.</text>
</comment>
<dbReference type="RefSeq" id="WP_115928089.1">
    <property type="nucleotide sequence ID" value="NZ_QNVV01000007.1"/>
</dbReference>
<reference evidence="2 3" key="1">
    <citation type="submission" date="2018-06" db="EMBL/GenBank/DDBJ databases">
        <title>Novel Chryseobacterium species.</title>
        <authorList>
            <person name="Newman J."/>
            <person name="Hugo C."/>
            <person name="Oosthuizen L."/>
            <person name="Charimba G."/>
        </authorList>
    </citation>
    <scope>NUCLEOTIDE SEQUENCE [LARGE SCALE GENOMIC DNA]</scope>
    <source>
        <strain evidence="2 3">7_F195</strain>
    </source>
</reference>
<dbReference type="AlphaFoldDB" id="A0A3D9B264"/>
<gene>
    <name evidence="2" type="ORF">DRF67_09620</name>
</gene>
<organism evidence="2 3">
    <name type="scientific">Chryseobacterium pennipullorum</name>
    <dbReference type="NCBI Taxonomy" id="2258963"/>
    <lineage>
        <taxon>Bacteria</taxon>
        <taxon>Pseudomonadati</taxon>
        <taxon>Bacteroidota</taxon>
        <taxon>Flavobacteriia</taxon>
        <taxon>Flavobacteriales</taxon>
        <taxon>Weeksellaceae</taxon>
        <taxon>Chryseobacterium group</taxon>
        <taxon>Chryseobacterium</taxon>
    </lineage>
</organism>
<evidence type="ECO:0000313" key="2">
    <source>
        <dbReference type="EMBL" id="REC47714.1"/>
    </source>
</evidence>
<evidence type="ECO:0000256" key="1">
    <source>
        <dbReference type="SAM" id="MobiDB-lite"/>
    </source>
</evidence>
<accession>A0A3D9B264</accession>